<evidence type="ECO:0000256" key="2">
    <source>
        <dbReference type="SAM" id="Phobius"/>
    </source>
</evidence>
<dbReference type="STRING" id="363999.A0A439D954"/>
<keyword evidence="2" id="KW-1133">Transmembrane helix</keyword>
<gene>
    <name evidence="3" type="ORF">EKO27_g4167</name>
</gene>
<sequence length="762" mass="83966">MAASLPELGDIEPSKARAFMSESPPSIVSDVTIHKTFRDPFSLEATNPTRHARPTTQLMQNFQAWLKAGESRKAIRGGWHGDLPSTLESSSDGTYQTSIFSSVPAKNRSTDGDDDDAFHTISTVPLSPGQTLPCEFVGLGLCDRVFHPTDVDNWIEHIVVDHLDGKVPAKCVCWFCDDFDFDSDRCHDRMMNFESRMWHIRDHILEDGFTVHDIRPDYHLIDHANRNLLISELTYNSTQRYSEIHRPGHVRPFDFTPPEDERPDGLSNTIITYEATKERTRRRPRSRRCVIKTDREKSRTKNIQKTYVLNPCPTTETGPPFAPQPNTYEEDHSKAHIPAGDVANEIHVTASEKHNHSPNLVAPTVGSEIQPFTYRQSDSSNSLNSKPYTVPAYNDSLLSLSYRNNAPGVGARTPTDTTANSVGKKPKITNPIANKATQKRCGQPLYIDVQPGEREAAVAYAQAASGLADPVTVSGTASGTSTGQASTSISSPTTPSAAGVSNTAASGPVDTQSSNNVFVPPALAKGMPKFLLLCVNTGEYEIKLEHIDLTNVALDVALFSLIRETYEAMRGPRLLKNIFMAPKTIEYVKVSWITRYPFELVRRSNTGECVGNYERNSIPGQSEVANMQYTFSPCPPRVGTLPIQPHIFMHSFLNPGDHLGDSCLVQLPKKVGRRLKCVTQPRDPFDIPYGWGIYIVEGLNTLLVSLLLICVVALVTLTVLLWSALKSDVQGGTGIGQYALAVMAAILAIAALFLEPLRGLAW</sequence>
<reference evidence="3 4" key="1">
    <citation type="submission" date="2018-12" db="EMBL/GenBank/DDBJ databases">
        <title>Draft genome sequence of Xylaria grammica IHI A82.</title>
        <authorList>
            <person name="Buettner E."/>
            <person name="Kellner H."/>
        </authorList>
    </citation>
    <scope>NUCLEOTIDE SEQUENCE [LARGE SCALE GENOMIC DNA]</scope>
    <source>
        <strain evidence="3 4">IHI A82</strain>
    </source>
</reference>
<feature type="transmembrane region" description="Helical" evidence="2">
    <location>
        <begin position="735"/>
        <end position="754"/>
    </location>
</feature>
<evidence type="ECO:0000313" key="4">
    <source>
        <dbReference type="Proteomes" id="UP000286045"/>
    </source>
</evidence>
<feature type="transmembrane region" description="Helical" evidence="2">
    <location>
        <begin position="702"/>
        <end position="723"/>
    </location>
</feature>
<feature type="compositionally biased region" description="Polar residues" evidence="1">
    <location>
        <begin position="499"/>
        <end position="512"/>
    </location>
</feature>
<feature type="region of interest" description="Disordered" evidence="1">
    <location>
        <begin position="408"/>
        <end position="429"/>
    </location>
</feature>
<dbReference type="Proteomes" id="UP000286045">
    <property type="component" value="Unassembled WGS sequence"/>
</dbReference>
<keyword evidence="4" id="KW-1185">Reference proteome</keyword>
<comment type="caution">
    <text evidence="3">The sequence shown here is derived from an EMBL/GenBank/DDBJ whole genome shotgun (WGS) entry which is preliminary data.</text>
</comment>
<feature type="compositionally biased region" description="Low complexity" evidence="1">
    <location>
        <begin position="473"/>
        <end position="498"/>
    </location>
</feature>
<dbReference type="AlphaFoldDB" id="A0A439D954"/>
<evidence type="ECO:0000256" key="1">
    <source>
        <dbReference type="SAM" id="MobiDB-lite"/>
    </source>
</evidence>
<keyword evidence="2" id="KW-0472">Membrane</keyword>
<organism evidence="3 4">
    <name type="scientific">Xylaria grammica</name>
    <dbReference type="NCBI Taxonomy" id="363999"/>
    <lineage>
        <taxon>Eukaryota</taxon>
        <taxon>Fungi</taxon>
        <taxon>Dikarya</taxon>
        <taxon>Ascomycota</taxon>
        <taxon>Pezizomycotina</taxon>
        <taxon>Sordariomycetes</taxon>
        <taxon>Xylariomycetidae</taxon>
        <taxon>Xylariales</taxon>
        <taxon>Xylariaceae</taxon>
        <taxon>Xylaria</taxon>
    </lineage>
</organism>
<accession>A0A439D954</accession>
<feature type="region of interest" description="Disordered" evidence="1">
    <location>
        <begin position="473"/>
        <end position="512"/>
    </location>
</feature>
<protein>
    <submittedName>
        <fullName evidence="3">Uncharacterized protein</fullName>
    </submittedName>
</protein>
<name>A0A439D954_9PEZI</name>
<keyword evidence="2" id="KW-0812">Transmembrane</keyword>
<dbReference type="EMBL" id="RYZI01000095">
    <property type="protein sequence ID" value="RWA10937.1"/>
    <property type="molecule type" value="Genomic_DNA"/>
</dbReference>
<evidence type="ECO:0000313" key="3">
    <source>
        <dbReference type="EMBL" id="RWA10937.1"/>
    </source>
</evidence>
<proteinExistence type="predicted"/>